<evidence type="ECO:0000256" key="1">
    <source>
        <dbReference type="SAM" id="Phobius"/>
    </source>
</evidence>
<feature type="transmembrane region" description="Helical" evidence="1">
    <location>
        <begin position="12"/>
        <end position="34"/>
    </location>
</feature>
<keyword evidence="1" id="KW-0812">Transmembrane</keyword>
<protein>
    <submittedName>
        <fullName evidence="2">Putative ovule protein</fullName>
    </submittedName>
</protein>
<organism evidence="2">
    <name type="scientific">Solanum chacoense</name>
    <name type="common">Chaco potato</name>
    <dbReference type="NCBI Taxonomy" id="4108"/>
    <lineage>
        <taxon>Eukaryota</taxon>
        <taxon>Viridiplantae</taxon>
        <taxon>Streptophyta</taxon>
        <taxon>Embryophyta</taxon>
        <taxon>Tracheophyta</taxon>
        <taxon>Spermatophyta</taxon>
        <taxon>Magnoliopsida</taxon>
        <taxon>eudicotyledons</taxon>
        <taxon>Gunneridae</taxon>
        <taxon>Pentapetalae</taxon>
        <taxon>asterids</taxon>
        <taxon>lamiids</taxon>
        <taxon>Solanales</taxon>
        <taxon>Solanaceae</taxon>
        <taxon>Solanoideae</taxon>
        <taxon>Solaneae</taxon>
        <taxon>Solanum</taxon>
    </lineage>
</organism>
<keyword evidence="1" id="KW-0472">Membrane</keyword>
<sequence length="65" mass="7671">MSSRINLFGQHIWYSCTFALIVSFIYFLNVFVVLRPNVVYLNLKVGDVRFLKSIRESSKVEHFEV</sequence>
<reference evidence="2" key="1">
    <citation type="submission" date="2015-12" db="EMBL/GenBank/DDBJ databases">
        <title>Gene expression during late stages of embryo sac development: a critical building block for successful pollen-pistil interactions.</title>
        <authorList>
            <person name="Liu Y."/>
            <person name="Joly V."/>
            <person name="Sabar M."/>
            <person name="Matton D.P."/>
        </authorList>
    </citation>
    <scope>NUCLEOTIDE SEQUENCE</scope>
</reference>
<dbReference type="AlphaFoldDB" id="A0A0V0GZB2"/>
<dbReference type="EMBL" id="GEDG01027992">
    <property type="protein sequence ID" value="JAP13471.1"/>
    <property type="molecule type" value="Transcribed_RNA"/>
</dbReference>
<proteinExistence type="predicted"/>
<accession>A0A0V0GZB2</accession>
<dbReference type="PROSITE" id="PS51257">
    <property type="entry name" value="PROKAR_LIPOPROTEIN"/>
    <property type="match status" value="1"/>
</dbReference>
<name>A0A0V0GZB2_SOLCH</name>
<evidence type="ECO:0000313" key="2">
    <source>
        <dbReference type="EMBL" id="JAP13471.1"/>
    </source>
</evidence>
<keyword evidence="1" id="KW-1133">Transmembrane helix</keyword>